<dbReference type="EMBL" id="AFPZ01000062">
    <property type="protein sequence ID" value="EGQ26051.1"/>
    <property type="molecule type" value="Genomic_DNA"/>
</dbReference>
<protein>
    <submittedName>
        <fullName evidence="1">Uncharacterized protein</fullName>
    </submittedName>
</protein>
<evidence type="ECO:0000313" key="2">
    <source>
        <dbReference type="Proteomes" id="UP000005316"/>
    </source>
</evidence>
<evidence type="ECO:0000313" key="1">
    <source>
        <dbReference type="EMBL" id="EGQ26051.1"/>
    </source>
</evidence>
<name>F9DSY7_9BACL</name>
<dbReference type="HOGENOM" id="CLU_2669232_0_0_9"/>
<sequence length="75" mass="8683">MLAKFRLHAFFLFTSMFTDVTHWYARVYRGEKRQTPAGFSANVETPRKKDALISAETAEIRQSEPFVVRLTQACL</sequence>
<proteinExistence type="predicted"/>
<accession>F9DSY7</accession>
<reference evidence="1 2" key="1">
    <citation type="submission" date="2011-04" db="EMBL/GenBank/DDBJ databases">
        <authorList>
            <person name="Muzny D."/>
            <person name="Qin X."/>
            <person name="Deng J."/>
            <person name="Jiang H."/>
            <person name="Liu Y."/>
            <person name="Qu J."/>
            <person name="Song X.-Z."/>
            <person name="Zhang L."/>
            <person name="Thornton R."/>
            <person name="Coyle M."/>
            <person name="Francisco L."/>
            <person name="Jackson L."/>
            <person name="Javaid M."/>
            <person name="Korchina V."/>
            <person name="Kovar C."/>
            <person name="Mata R."/>
            <person name="Mathew T."/>
            <person name="Ngo R."/>
            <person name="Nguyen L."/>
            <person name="Nguyen N."/>
            <person name="Okwuonu G."/>
            <person name="Ongeri F."/>
            <person name="Pham C."/>
            <person name="Simmons D."/>
            <person name="Wilczek-Boney K."/>
            <person name="Hale W."/>
            <person name="Jakkamsetti A."/>
            <person name="Pham P."/>
            <person name="Ruth R."/>
            <person name="San Lucas F."/>
            <person name="Warren J."/>
            <person name="Zhang J."/>
            <person name="Zhao Z."/>
            <person name="Zhou C."/>
            <person name="Zhu D."/>
            <person name="Lee S."/>
            <person name="Bess C."/>
            <person name="Blankenburg K."/>
            <person name="Forbes L."/>
            <person name="Fu Q."/>
            <person name="Gubbala S."/>
            <person name="Hirani K."/>
            <person name="Jayaseelan J.C."/>
            <person name="Lara F."/>
            <person name="Munidasa M."/>
            <person name="Palculict T."/>
            <person name="Patil S."/>
            <person name="Pu L.-L."/>
            <person name="Saada N."/>
            <person name="Tang L."/>
            <person name="Weissenberger G."/>
            <person name="Zhu Y."/>
            <person name="Hemphill L."/>
            <person name="Shang Y."/>
            <person name="Youmans B."/>
            <person name="Ayvaz T."/>
            <person name="Ross M."/>
            <person name="Santibanez J."/>
            <person name="Aqrawi P."/>
            <person name="Gross S."/>
            <person name="Joshi V."/>
            <person name="Fowler G."/>
            <person name="Nazareth L."/>
            <person name="Reid J."/>
            <person name="Worley K."/>
            <person name="Petrosino J."/>
            <person name="Highlander S."/>
            <person name="Gibbs R."/>
        </authorList>
    </citation>
    <scope>NUCLEOTIDE SEQUENCE [LARGE SCALE GENOMIC DNA]</scope>
    <source>
        <strain evidence="1 2">2681</strain>
    </source>
</reference>
<comment type="caution">
    <text evidence="1">The sequence shown here is derived from an EMBL/GenBank/DDBJ whole genome shotgun (WGS) entry which is preliminary data.</text>
</comment>
<organism evidence="1 2">
    <name type="scientific">Sporosarcina newyorkensis 2681</name>
    <dbReference type="NCBI Taxonomy" id="1027292"/>
    <lineage>
        <taxon>Bacteria</taxon>
        <taxon>Bacillati</taxon>
        <taxon>Bacillota</taxon>
        <taxon>Bacilli</taxon>
        <taxon>Bacillales</taxon>
        <taxon>Caryophanaceae</taxon>
        <taxon>Sporosarcina</taxon>
    </lineage>
</organism>
<dbReference type="Proteomes" id="UP000005316">
    <property type="component" value="Unassembled WGS sequence"/>
</dbReference>
<dbReference type="AlphaFoldDB" id="F9DSY7"/>
<gene>
    <name evidence="1" type="ORF">HMPREF9372_1918</name>
</gene>